<feature type="transmembrane region" description="Helical" evidence="1">
    <location>
        <begin position="298"/>
        <end position="317"/>
    </location>
</feature>
<keyword evidence="3" id="KW-1185">Reference proteome</keyword>
<evidence type="ECO:0000313" key="3">
    <source>
        <dbReference type="Proteomes" id="UP000266313"/>
    </source>
</evidence>
<feature type="transmembrane region" description="Helical" evidence="1">
    <location>
        <begin position="323"/>
        <end position="342"/>
    </location>
</feature>
<dbReference type="NCBIfam" id="NF010613">
    <property type="entry name" value="PRK14013.1-3"/>
    <property type="match status" value="1"/>
</dbReference>
<feature type="transmembrane region" description="Helical" evidence="1">
    <location>
        <begin position="123"/>
        <end position="143"/>
    </location>
</feature>
<organism evidence="2 3">
    <name type="scientific">Methylocaldum marinum</name>
    <dbReference type="NCBI Taxonomy" id="1432792"/>
    <lineage>
        <taxon>Bacteria</taxon>
        <taxon>Pseudomonadati</taxon>
        <taxon>Pseudomonadota</taxon>
        <taxon>Gammaproteobacteria</taxon>
        <taxon>Methylococcales</taxon>
        <taxon>Methylococcaceae</taxon>
        <taxon>Methylocaldum</taxon>
    </lineage>
</organism>
<gene>
    <name evidence="2" type="ORF">sS8_3620</name>
</gene>
<feature type="transmembrane region" description="Helical" evidence="1">
    <location>
        <begin position="73"/>
        <end position="103"/>
    </location>
</feature>
<dbReference type="PANTHER" id="PTHR30238:SF4">
    <property type="entry name" value="SLL1022 PROTEIN"/>
    <property type="match status" value="1"/>
</dbReference>
<dbReference type="EMBL" id="AP017928">
    <property type="protein sequence ID" value="BBA35557.1"/>
    <property type="molecule type" value="Genomic_DNA"/>
</dbReference>
<feature type="transmembrane region" description="Helical" evidence="1">
    <location>
        <begin position="265"/>
        <end position="286"/>
    </location>
</feature>
<reference evidence="2 3" key="1">
    <citation type="submission" date="2016-12" db="EMBL/GenBank/DDBJ databases">
        <title>Genome sequencing of Methylocaldum marinum.</title>
        <authorList>
            <person name="Takeuchi M."/>
            <person name="Kamagata Y."/>
            <person name="Hiraoka S."/>
            <person name="Oshima K."/>
            <person name="Hattori M."/>
            <person name="Iwasaki W."/>
        </authorList>
    </citation>
    <scope>NUCLEOTIDE SEQUENCE [LARGE SCALE GENOMIC DNA]</scope>
    <source>
        <strain evidence="2 3">S8</strain>
    </source>
</reference>
<dbReference type="KEGG" id="mmai:sS8_3620"/>
<dbReference type="AlphaFoldDB" id="A0A250KVB8"/>
<proteinExistence type="predicted"/>
<keyword evidence="1" id="KW-0812">Transmembrane</keyword>
<feature type="transmembrane region" description="Helical" evidence="1">
    <location>
        <begin position="195"/>
        <end position="217"/>
    </location>
</feature>
<evidence type="ECO:0000256" key="1">
    <source>
        <dbReference type="SAM" id="Phobius"/>
    </source>
</evidence>
<dbReference type="PANTHER" id="PTHR30238">
    <property type="entry name" value="MEMBRANE BOUND PREDICTED REDOX MODULATOR"/>
    <property type="match status" value="1"/>
</dbReference>
<dbReference type="Pfam" id="PF04332">
    <property type="entry name" value="DUF475"/>
    <property type="match status" value="1"/>
</dbReference>
<dbReference type="InterPro" id="IPR007427">
    <property type="entry name" value="DUF475"/>
</dbReference>
<dbReference type="RefSeq" id="WP_119630850.1">
    <property type="nucleotide sequence ID" value="NZ_AP017928.1"/>
</dbReference>
<feature type="transmembrane region" description="Helical" evidence="1">
    <location>
        <begin position="164"/>
        <end position="183"/>
    </location>
</feature>
<feature type="transmembrane region" description="Helical" evidence="1">
    <location>
        <begin position="7"/>
        <end position="24"/>
    </location>
</feature>
<protein>
    <recommendedName>
        <fullName evidence="4">Integral membrane protein</fullName>
    </recommendedName>
</protein>
<evidence type="ECO:0000313" key="2">
    <source>
        <dbReference type="EMBL" id="BBA35557.1"/>
    </source>
</evidence>
<feature type="transmembrane region" description="Helical" evidence="1">
    <location>
        <begin position="238"/>
        <end position="259"/>
    </location>
</feature>
<dbReference type="Proteomes" id="UP000266313">
    <property type="component" value="Chromosome"/>
</dbReference>
<dbReference type="OrthoDB" id="8533002at2"/>
<name>A0A250KVB8_9GAMM</name>
<feature type="transmembrane region" description="Helical" evidence="1">
    <location>
        <begin position="30"/>
        <end position="53"/>
    </location>
</feature>
<evidence type="ECO:0008006" key="4">
    <source>
        <dbReference type="Google" id="ProtNLM"/>
    </source>
</evidence>
<keyword evidence="1" id="KW-1133">Transmembrane helix</keyword>
<sequence length="352" mass="37961">MKDFRYSILITIVCLIGAFFWGMRHPEADPWGAGLSAVLLALILGVMEVSLSFDNAVVNASVLKDMDAKWQQIFLTVGILIAVFGMRLIFPIIIVSVASGQGMGDVALMALNHPEEYAKHLEASHAGIAAFGGMFLLLVFFTYMMDEAKDVHWIAIIEKKLASFGKLDSVEVMCALIVLFLLQRYLPIDDSVRSTVLAAGVAGVVLYVAVSSLDSLFESEEEGEAAVGTAKRAGIAGFLYLEVLDASFSFDGVIGAFAITRDVVIIMLGLAIGAMFVRSLTVFLVNKGTLDEYVYLEHGAHWAIGALAAIMLGSIYYHVSEVVTGLIGVTFIVLAVVSSVRYQGSQVNETPK</sequence>
<accession>A0A250KVB8</accession>
<keyword evidence="1" id="KW-0472">Membrane</keyword>